<evidence type="ECO:0000256" key="1">
    <source>
        <dbReference type="ARBA" id="ARBA00001936"/>
    </source>
</evidence>
<dbReference type="GO" id="GO:0046872">
    <property type="term" value="F:metal ion binding"/>
    <property type="evidence" value="ECO:0007669"/>
    <property type="project" value="UniProtKB-KW"/>
</dbReference>
<name>A0A2P2IBJ8_9CRUS</name>
<feature type="domain" description="ILEI/PANDER" evidence="14">
    <location>
        <begin position="347"/>
        <end position="435"/>
    </location>
</feature>
<accession>A0A2P2IBJ8</accession>
<evidence type="ECO:0000256" key="12">
    <source>
        <dbReference type="ARBA" id="ARBA00023136"/>
    </source>
</evidence>
<evidence type="ECO:0000256" key="5">
    <source>
        <dbReference type="ARBA" id="ARBA00022676"/>
    </source>
</evidence>
<protein>
    <submittedName>
        <fullName evidence="15">Protein O-linked-mannose beta-1,2-N-acetylglucosaminyltransferase 1-like</fullName>
    </submittedName>
</protein>
<evidence type="ECO:0000313" key="15">
    <source>
        <dbReference type="EMBL" id="LAB71391.1"/>
    </source>
</evidence>
<evidence type="ECO:0000256" key="8">
    <source>
        <dbReference type="ARBA" id="ARBA00022723"/>
    </source>
</evidence>
<dbReference type="EMBL" id="IACF01005808">
    <property type="protein sequence ID" value="LAB71391.1"/>
    <property type="molecule type" value="mRNA"/>
</dbReference>
<keyword evidence="7" id="KW-0812">Transmembrane</keyword>
<evidence type="ECO:0000259" key="14">
    <source>
        <dbReference type="Pfam" id="PF15711"/>
    </source>
</evidence>
<comment type="cofactor">
    <cofactor evidence="1">
        <name>Mn(2+)</name>
        <dbReference type="ChEBI" id="CHEBI:29035"/>
    </cofactor>
</comment>
<evidence type="ECO:0000256" key="7">
    <source>
        <dbReference type="ARBA" id="ARBA00022692"/>
    </source>
</evidence>
<dbReference type="InterPro" id="IPR039477">
    <property type="entry name" value="ILEI/PANDER_dom"/>
</dbReference>
<evidence type="ECO:0000256" key="2">
    <source>
        <dbReference type="ARBA" id="ARBA00004323"/>
    </source>
</evidence>
<dbReference type="PANTHER" id="PTHR46396:SF2">
    <property type="entry name" value="ILEI_PANDER DOMAIN-CONTAINING PROTEIN"/>
    <property type="match status" value="1"/>
</dbReference>
<comment type="similarity">
    <text evidence="4">Belongs to the glycosyltransferase 13 family.</text>
</comment>
<dbReference type="Pfam" id="PF15711">
    <property type="entry name" value="ILEI"/>
    <property type="match status" value="1"/>
</dbReference>
<organism evidence="15">
    <name type="scientific">Hirondellea gigas</name>
    <dbReference type="NCBI Taxonomy" id="1518452"/>
    <lineage>
        <taxon>Eukaryota</taxon>
        <taxon>Metazoa</taxon>
        <taxon>Ecdysozoa</taxon>
        <taxon>Arthropoda</taxon>
        <taxon>Crustacea</taxon>
        <taxon>Multicrustacea</taxon>
        <taxon>Malacostraca</taxon>
        <taxon>Eumalacostraca</taxon>
        <taxon>Peracarida</taxon>
        <taxon>Amphipoda</taxon>
        <taxon>Amphilochidea</taxon>
        <taxon>Lysianassida</taxon>
        <taxon>Lysianassidira</taxon>
        <taxon>Lysianassoidea</taxon>
        <taxon>Lysianassidae</taxon>
        <taxon>Hirondellea</taxon>
    </lineage>
</organism>
<keyword evidence="8" id="KW-0479">Metal-binding</keyword>
<keyword evidence="13" id="KW-0464">Manganese</keyword>
<keyword evidence="9" id="KW-0735">Signal-anchor</keyword>
<evidence type="ECO:0000256" key="13">
    <source>
        <dbReference type="ARBA" id="ARBA00023211"/>
    </source>
</evidence>
<evidence type="ECO:0000256" key="6">
    <source>
        <dbReference type="ARBA" id="ARBA00022679"/>
    </source>
</evidence>
<evidence type="ECO:0000256" key="4">
    <source>
        <dbReference type="ARBA" id="ARBA00006492"/>
    </source>
</evidence>
<evidence type="ECO:0000256" key="3">
    <source>
        <dbReference type="ARBA" id="ARBA00004922"/>
    </source>
</evidence>
<dbReference type="InterPro" id="IPR052463">
    <property type="entry name" value="O-linked_mannose_GnT"/>
</dbReference>
<dbReference type="GO" id="GO:0047223">
    <property type="term" value="F:beta-1,3-galactosyl-O-glycosyl-glycoprotein beta-1,3-N-acetylglucosaminyltransferase activity"/>
    <property type="evidence" value="ECO:0007669"/>
    <property type="project" value="TreeGrafter"/>
</dbReference>
<reference evidence="15" key="1">
    <citation type="journal article" date="2018" name="Biosci. Biotechnol. Biochem.">
        <title>Polysaccharide hydrolase of the hadal zone amphipods Hirondellea gigas.</title>
        <authorList>
            <person name="Kobayashi H."/>
            <person name="Nagahama T."/>
            <person name="Arai W."/>
            <person name="Sasagawa Y."/>
            <person name="Umeda M."/>
            <person name="Hayashi T."/>
            <person name="Nikaido I."/>
            <person name="Watanabe H."/>
            <person name="Oguri K."/>
            <person name="Kitazato H."/>
            <person name="Fujioka K."/>
            <person name="Kido Y."/>
            <person name="Takami H."/>
        </authorList>
    </citation>
    <scope>NUCLEOTIDE SEQUENCE</scope>
    <source>
        <tissue evidence="15">Whole body</tissue>
    </source>
</reference>
<keyword evidence="11" id="KW-0333">Golgi apparatus</keyword>
<proteinExistence type="evidence at transcript level"/>
<dbReference type="Gene3D" id="3.90.550.10">
    <property type="entry name" value="Spore Coat Polysaccharide Biosynthesis Protein SpsA, Chain A"/>
    <property type="match status" value="1"/>
</dbReference>
<dbReference type="GO" id="GO:0000139">
    <property type="term" value="C:Golgi membrane"/>
    <property type="evidence" value="ECO:0007669"/>
    <property type="project" value="UniProtKB-SubCell"/>
</dbReference>
<keyword evidence="12" id="KW-0472">Membrane</keyword>
<keyword evidence="10" id="KW-1133">Transmembrane helix</keyword>
<comment type="pathway">
    <text evidence="3">Protein modification; protein glycosylation.</text>
</comment>
<evidence type="ECO:0000256" key="11">
    <source>
        <dbReference type="ARBA" id="ARBA00023034"/>
    </source>
</evidence>
<comment type="subcellular location">
    <subcellularLocation>
        <location evidence="2">Golgi apparatus membrane</location>
        <topology evidence="2">Single-pass type II membrane protein</topology>
    </subcellularLocation>
</comment>
<dbReference type="PANTHER" id="PTHR46396">
    <property type="entry name" value="PROTEIN O-LINKED-MANNOSE BETA-1,2-N-ACETYLGLUCOSAMINYLTRANSFERASE 1"/>
    <property type="match status" value="1"/>
</dbReference>
<keyword evidence="6 15" id="KW-0808">Transferase</keyword>
<sequence>MLVCKNSLVQNLCNRKLFLQILFTVFLVDEIYFKNATTSATDNVTWQDNNVINSDEKWANNNRDTDDAVWDSSRIRKFVNTGVEKLAESATESHSLIRSDKLDELHVNKYPMKEGNGRLSNLSAAESFKHSKASLTSQQYQLPTTPESPSNSDVVTVFDWKLIDKLTEGKQLPVLKRVKRLLEEENYDHGNKGEDSYAHQDQYQEQQRKKLMNPRIHQTKGKLKIKFPSRVSDSTSLEFNSRTFDHFPKGPALKPLFQVEKEKRLANYSSSYNNIYFLALNDTRVNPKSRRFPADLGYPSYNDAKNLGIKIFVSQDGVILHVNNVEVYSHMNNTIPWGKTRNVTLHSGVHVITLCPSTGKVMRNVNLMTWQLSASAQLLREIKGINPGRILIIIGVPEFYKFLTDPTIDKMMDLGSFSLERLVMYESFVLVTLTGGPVIHEAIRTKYIYNNTVEMHGPPMMLDLLLKKNHTDRCNGVTTLKGDHFLFCQLYAGYGEFCACNATLDDYLPRDEIHNNSIPIIAIALVGAQRLPQVLQQIFAVRSNTAGQRVPLLMCLDGNNQQAEHFARLLNVTVAINIANRFKKGTAARVNHMVQWSIEKVFDEFQDVEFAIILEDDLKLAPDFMPFFRQTTSLLANPKELLFCVNAYNYNSFPETATNYSRLYRHQGTPAYGWMITRAVGKELQEYDLWPLEYNPSDWDFYLQTTMLNSRHILAPEMPRTQHVGGGGVHVTGLEQERFFNRRTFNDHVTYAKMDVQSARRNIYLKRVRRAIKHGVQLDLHKTHPCHADLFSGHPDNSSFVIYIDQPDHQDKYRSHQTVMKCLGANDRDVHEQLMKMFHFYTRGHPIYVIGCPGSYYCKYNKRPDKLFRPTMDDMRFSDHYENSIHPTVSVESYRIQTNDPLEDFDLLNVIEDVTHLISTLFMKIPPFSIV</sequence>
<evidence type="ECO:0000256" key="10">
    <source>
        <dbReference type="ARBA" id="ARBA00022989"/>
    </source>
</evidence>
<dbReference type="AlphaFoldDB" id="A0A2P2IBJ8"/>
<dbReference type="InterPro" id="IPR029044">
    <property type="entry name" value="Nucleotide-diphossugar_trans"/>
</dbReference>
<dbReference type="SUPFAM" id="SSF53448">
    <property type="entry name" value="Nucleotide-diphospho-sugar transferases"/>
    <property type="match status" value="1"/>
</dbReference>
<dbReference type="InterPro" id="IPR004139">
    <property type="entry name" value="Glyco_trans_13"/>
</dbReference>
<dbReference type="UniPathway" id="UPA00378"/>
<dbReference type="Pfam" id="PF03071">
    <property type="entry name" value="GNT-I"/>
    <property type="match status" value="1"/>
</dbReference>
<evidence type="ECO:0000256" key="9">
    <source>
        <dbReference type="ARBA" id="ARBA00022968"/>
    </source>
</evidence>
<keyword evidence="5 15" id="KW-0328">Glycosyltransferase</keyword>
<dbReference type="GO" id="GO:0016266">
    <property type="term" value="P:protein O-linked glycosylation via N-acetyl-galactosamine"/>
    <property type="evidence" value="ECO:0007669"/>
    <property type="project" value="TreeGrafter"/>
</dbReference>